<comment type="caution">
    <text evidence="7">The sequence shown here is derived from an EMBL/GenBank/DDBJ whole genome shotgun (WGS) entry which is preliminary data.</text>
</comment>
<dbReference type="NCBIfam" id="TIGR00848">
    <property type="entry name" value="fruA"/>
    <property type="match status" value="1"/>
</dbReference>
<keyword evidence="2" id="KW-0597">Phosphoprotein</keyword>
<dbReference type="SUPFAM" id="SSF55804">
    <property type="entry name" value="Phoshotransferase/anion transport protein"/>
    <property type="match status" value="1"/>
</dbReference>
<evidence type="ECO:0000256" key="1">
    <source>
        <dbReference type="ARBA" id="ARBA00022448"/>
    </source>
</evidence>
<sequence>MSIDENTLNLSEFINSNLISIHLQAQSKLDAIEELSDLLFQNHYINDKKVFVEDVLFRETEGLTGIGSGVAIPHGKSLAVENTTIAIGLSDKGIEWGSLDDEPITAIFLFAVRDRDSNILHLKLLQKIATLLAHEEFVEALHKITSKEELIQLLLQ</sequence>
<dbReference type="GO" id="GO:0016020">
    <property type="term" value="C:membrane"/>
    <property type="evidence" value="ECO:0007669"/>
    <property type="project" value="InterPro"/>
</dbReference>
<evidence type="ECO:0000256" key="2">
    <source>
        <dbReference type="ARBA" id="ARBA00022553"/>
    </source>
</evidence>
<dbReference type="EMBL" id="JABASA010000013">
    <property type="protein sequence ID" value="NMD49415.1"/>
    <property type="molecule type" value="Genomic_DNA"/>
</dbReference>
<accession>A0A7X9LGI1</accession>
<dbReference type="Pfam" id="PF00359">
    <property type="entry name" value="PTS_EIIA_2"/>
    <property type="match status" value="1"/>
</dbReference>
<dbReference type="Gene3D" id="3.40.930.10">
    <property type="entry name" value="Mannitol-specific EII, Chain A"/>
    <property type="match status" value="1"/>
</dbReference>
<feature type="domain" description="PTS EIIA type-2" evidence="6">
    <location>
        <begin position="12"/>
        <end position="156"/>
    </location>
</feature>
<evidence type="ECO:0000259" key="6">
    <source>
        <dbReference type="PROSITE" id="PS51094"/>
    </source>
</evidence>
<dbReference type="GO" id="GO:0008982">
    <property type="term" value="F:protein-N(PI)-phosphohistidine-sugar phosphotransferase activity"/>
    <property type="evidence" value="ECO:0007669"/>
    <property type="project" value="InterPro"/>
</dbReference>
<dbReference type="RefSeq" id="WP_193523680.1">
    <property type="nucleotide sequence ID" value="NZ_JABASA010000013.1"/>
</dbReference>
<name>A0A7X9LGI1_STRRT</name>
<keyword evidence="1" id="KW-0813">Transport</keyword>
<gene>
    <name evidence="7" type="ORF">HHO37_07030</name>
</gene>
<organism evidence="7 8">
    <name type="scientific">Streptococcus ratti</name>
    <dbReference type="NCBI Taxonomy" id="1341"/>
    <lineage>
        <taxon>Bacteria</taxon>
        <taxon>Bacillati</taxon>
        <taxon>Bacillota</taxon>
        <taxon>Bacilli</taxon>
        <taxon>Lactobacillales</taxon>
        <taxon>Streptococcaceae</taxon>
        <taxon>Streptococcus</taxon>
    </lineage>
</organism>
<dbReference type="InterPro" id="IPR051541">
    <property type="entry name" value="PTS_SugarTrans_NitroReg"/>
</dbReference>
<evidence type="ECO:0000256" key="5">
    <source>
        <dbReference type="ARBA" id="ARBA00022683"/>
    </source>
</evidence>
<evidence type="ECO:0000256" key="4">
    <source>
        <dbReference type="ARBA" id="ARBA00022679"/>
    </source>
</evidence>
<dbReference type="CDD" id="cd00211">
    <property type="entry name" value="PTS_IIA_fru"/>
    <property type="match status" value="1"/>
</dbReference>
<dbReference type="PANTHER" id="PTHR47738">
    <property type="entry name" value="PTS SYSTEM FRUCTOSE-LIKE EIIA COMPONENT-RELATED"/>
    <property type="match status" value="1"/>
</dbReference>
<dbReference type="PROSITE" id="PS00372">
    <property type="entry name" value="PTS_EIIA_TYPE_2_HIS"/>
    <property type="match status" value="1"/>
</dbReference>
<dbReference type="AlphaFoldDB" id="A0A7X9LGI1"/>
<evidence type="ECO:0000313" key="7">
    <source>
        <dbReference type="EMBL" id="NMD49415.1"/>
    </source>
</evidence>
<keyword evidence="4" id="KW-0808">Transferase</keyword>
<keyword evidence="5" id="KW-0598">Phosphotransferase system</keyword>
<reference evidence="7 8" key="1">
    <citation type="submission" date="2020-04" db="EMBL/GenBank/DDBJ databases">
        <title>MicrobeNet Type strains.</title>
        <authorList>
            <person name="Nicholson A.C."/>
        </authorList>
    </citation>
    <scope>NUCLEOTIDE SEQUENCE [LARGE SCALE GENOMIC DNA]</scope>
    <source>
        <strain evidence="7 8">DSM 22768</strain>
    </source>
</reference>
<dbReference type="PROSITE" id="PS51094">
    <property type="entry name" value="PTS_EIIA_TYPE_2"/>
    <property type="match status" value="1"/>
</dbReference>
<dbReference type="GO" id="GO:0009401">
    <property type="term" value="P:phosphoenolpyruvate-dependent sugar phosphotransferase system"/>
    <property type="evidence" value="ECO:0007669"/>
    <property type="project" value="UniProtKB-KW"/>
</dbReference>
<dbReference type="InterPro" id="IPR016152">
    <property type="entry name" value="PTrfase/Anion_transptr"/>
</dbReference>
<dbReference type="InterPro" id="IPR002178">
    <property type="entry name" value="PTS_EIIA_type-2_dom"/>
</dbReference>
<dbReference type="InterPro" id="IPR004715">
    <property type="entry name" value="PTS_IIA_fruc"/>
</dbReference>
<protein>
    <submittedName>
        <fullName evidence="7">PTS transporter subunit EIIA</fullName>
    </submittedName>
</protein>
<evidence type="ECO:0000313" key="8">
    <source>
        <dbReference type="Proteomes" id="UP000532121"/>
    </source>
</evidence>
<proteinExistence type="predicted"/>
<evidence type="ECO:0000256" key="3">
    <source>
        <dbReference type="ARBA" id="ARBA00022597"/>
    </source>
</evidence>
<dbReference type="PANTHER" id="PTHR47738:SF2">
    <property type="entry name" value="PTS SYSTEM FRUCTOSE-LIKE EIIA COMPONENT"/>
    <property type="match status" value="1"/>
</dbReference>
<keyword evidence="3" id="KW-0762">Sugar transport</keyword>
<dbReference type="Proteomes" id="UP000532121">
    <property type="component" value="Unassembled WGS sequence"/>
</dbReference>